<protein>
    <submittedName>
        <fullName evidence="1">Uncharacterized protein</fullName>
    </submittedName>
</protein>
<dbReference type="EMBL" id="CM046391">
    <property type="protein sequence ID" value="KAI8560672.1"/>
    <property type="molecule type" value="Genomic_DNA"/>
</dbReference>
<name>A0ACC0P6P9_RHOML</name>
<proteinExistence type="predicted"/>
<comment type="caution">
    <text evidence="1">The sequence shown here is derived from an EMBL/GenBank/DDBJ whole genome shotgun (WGS) entry which is preliminary data.</text>
</comment>
<evidence type="ECO:0000313" key="1">
    <source>
        <dbReference type="EMBL" id="KAI8560672.1"/>
    </source>
</evidence>
<evidence type="ECO:0000313" key="2">
    <source>
        <dbReference type="Proteomes" id="UP001062846"/>
    </source>
</evidence>
<dbReference type="Proteomes" id="UP001062846">
    <property type="component" value="Chromosome 4"/>
</dbReference>
<accession>A0ACC0P6P9</accession>
<reference evidence="1" key="1">
    <citation type="submission" date="2022-02" db="EMBL/GenBank/DDBJ databases">
        <title>Plant Genome Project.</title>
        <authorList>
            <person name="Zhang R.-G."/>
        </authorList>
    </citation>
    <scope>NUCLEOTIDE SEQUENCE</scope>
    <source>
        <strain evidence="1">AT1</strain>
    </source>
</reference>
<sequence length="89" mass="9481">MVAVLGPAMRWGYCRFASVGGDRIRLQSVALGHGSSSVVGVIGKESFSAIGVVWPVIGDPALDFYFDSRVRSLSCQRRLAGDVLSIPLV</sequence>
<organism evidence="1 2">
    <name type="scientific">Rhododendron molle</name>
    <name type="common">Chinese azalea</name>
    <name type="synonym">Azalea mollis</name>
    <dbReference type="NCBI Taxonomy" id="49168"/>
    <lineage>
        <taxon>Eukaryota</taxon>
        <taxon>Viridiplantae</taxon>
        <taxon>Streptophyta</taxon>
        <taxon>Embryophyta</taxon>
        <taxon>Tracheophyta</taxon>
        <taxon>Spermatophyta</taxon>
        <taxon>Magnoliopsida</taxon>
        <taxon>eudicotyledons</taxon>
        <taxon>Gunneridae</taxon>
        <taxon>Pentapetalae</taxon>
        <taxon>asterids</taxon>
        <taxon>Ericales</taxon>
        <taxon>Ericaceae</taxon>
        <taxon>Ericoideae</taxon>
        <taxon>Rhodoreae</taxon>
        <taxon>Rhododendron</taxon>
    </lineage>
</organism>
<gene>
    <name evidence="1" type="ORF">RHMOL_Rhmol04G0275500</name>
</gene>
<keyword evidence="2" id="KW-1185">Reference proteome</keyword>